<dbReference type="GO" id="GO:0010468">
    <property type="term" value="P:regulation of gene expression"/>
    <property type="evidence" value="ECO:0007669"/>
    <property type="project" value="TreeGrafter"/>
</dbReference>
<dbReference type="VEuPathDB" id="VectorBase:CSON013507"/>
<keyword evidence="3" id="KW-0863">Zinc-finger</keyword>
<keyword evidence="1" id="KW-0805">Transcription regulation</keyword>
<dbReference type="InterPro" id="IPR050331">
    <property type="entry name" value="Zinc_finger"/>
</dbReference>
<feature type="domain" description="C2H2-type" evidence="4">
    <location>
        <begin position="291"/>
        <end position="318"/>
    </location>
</feature>
<gene>
    <name evidence="5" type="primary">CSON013507</name>
</gene>
<dbReference type="FunFam" id="3.30.160.60:FF:000616">
    <property type="entry name" value="PR domain zinc finger protein 13"/>
    <property type="match status" value="1"/>
</dbReference>
<dbReference type="EMBL" id="UFQS01000067">
    <property type="protein sequence ID" value="SSW98957.1"/>
    <property type="molecule type" value="Genomic_DNA"/>
</dbReference>
<dbReference type="SUPFAM" id="SSF57667">
    <property type="entry name" value="beta-beta-alpha zinc fingers"/>
    <property type="match status" value="2"/>
</dbReference>
<keyword evidence="2" id="KW-0804">Transcription</keyword>
<proteinExistence type="predicted"/>
<dbReference type="PROSITE" id="PS50157">
    <property type="entry name" value="ZINC_FINGER_C2H2_2"/>
    <property type="match status" value="3"/>
</dbReference>
<reference evidence="6" key="2">
    <citation type="submission" date="2018-07" db="EMBL/GenBank/DDBJ databases">
        <authorList>
            <person name="Quirk P.G."/>
            <person name="Krulwich T.A."/>
        </authorList>
    </citation>
    <scope>NUCLEOTIDE SEQUENCE</scope>
</reference>
<dbReference type="PANTHER" id="PTHR16515:SF21">
    <property type="entry name" value="PR DOMAIN ZINC FINGER PROTEIN 13"/>
    <property type="match status" value="1"/>
</dbReference>
<feature type="domain" description="C2H2-type" evidence="4">
    <location>
        <begin position="263"/>
        <end position="290"/>
    </location>
</feature>
<evidence type="ECO:0000313" key="5">
    <source>
        <dbReference type="EMBL" id="SSW98957.1"/>
    </source>
</evidence>
<evidence type="ECO:0000256" key="3">
    <source>
        <dbReference type="PROSITE-ProRule" id="PRU00042"/>
    </source>
</evidence>
<dbReference type="SMART" id="SM00355">
    <property type="entry name" value="ZnF_C2H2"/>
    <property type="match status" value="4"/>
</dbReference>
<dbReference type="InterPro" id="IPR046341">
    <property type="entry name" value="SET_dom_sf"/>
</dbReference>
<name>A0A336K394_CULSO</name>
<evidence type="ECO:0000256" key="1">
    <source>
        <dbReference type="ARBA" id="ARBA00023015"/>
    </source>
</evidence>
<dbReference type="AlphaFoldDB" id="A0A336K394"/>
<dbReference type="PROSITE" id="PS00028">
    <property type="entry name" value="ZINC_FINGER_C2H2_1"/>
    <property type="match status" value="3"/>
</dbReference>
<sequence length="375" mass="42988">MNIEEKYKSTCISTVFLPRNISTKDFSVQELLLQENIDSVIKVVISTAGYICAKSDLNTHHWIKCAKIAKGVHEHNAILVRSYGNLMKLKIVKDIRENEEILVWFSEEVQSIMGISFLGLENIQGENRYICNKCQKIFENPNPLKIHIATSCEIYPIDLLWRRLIEKIEFNISSSTRDDPYFTSHLNFVSQYFNHCNIRQNLPLTQPKSYLNSIINSSDSSPSPVPLQIVNPNSPTTTSAVSLQNASHLETIVSNMGTSRNGHVCIYCGKLYSRKYGLKIHIRTHTGFKPLKCRYCLRPFGDPSNLNKHLRLHSQNVSDTTRYKCTICNKNLVRRRDLVRHIQAKHKLIHYEADSLSSFSDEDSDVSKETNKDLV</sequence>
<dbReference type="GO" id="GO:0008270">
    <property type="term" value="F:zinc ion binding"/>
    <property type="evidence" value="ECO:0007669"/>
    <property type="project" value="UniProtKB-KW"/>
</dbReference>
<keyword evidence="3" id="KW-0862">Zinc</keyword>
<evidence type="ECO:0000259" key="4">
    <source>
        <dbReference type="PROSITE" id="PS50157"/>
    </source>
</evidence>
<dbReference type="GO" id="GO:0005634">
    <property type="term" value="C:nucleus"/>
    <property type="evidence" value="ECO:0007669"/>
    <property type="project" value="TreeGrafter"/>
</dbReference>
<dbReference type="PANTHER" id="PTHR16515">
    <property type="entry name" value="PR DOMAIN ZINC FINGER PROTEIN"/>
    <property type="match status" value="1"/>
</dbReference>
<evidence type="ECO:0000256" key="2">
    <source>
        <dbReference type="ARBA" id="ARBA00023163"/>
    </source>
</evidence>
<keyword evidence="3" id="KW-0479">Metal-binding</keyword>
<feature type="domain" description="C2H2-type" evidence="4">
    <location>
        <begin position="323"/>
        <end position="346"/>
    </location>
</feature>
<accession>A0A336K394</accession>
<reference evidence="5" key="1">
    <citation type="submission" date="2018-04" db="EMBL/GenBank/DDBJ databases">
        <authorList>
            <person name="Go L.Y."/>
            <person name="Mitchell J.A."/>
        </authorList>
    </citation>
    <scope>NUCLEOTIDE SEQUENCE</scope>
    <source>
        <tissue evidence="5">Whole organism</tissue>
    </source>
</reference>
<dbReference type="InterPro" id="IPR013087">
    <property type="entry name" value="Znf_C2H2_type"/>
</dbReference>
<dbReference type="InterPro" id="IPR036236">
    <property type="entry name" value="Znf_C2H2_sf"/>
</dbReference>
<protein>
    <submittedName>
        <fullName evidence="5">CSON013507 protein</fullName>
    </submittedName>
</protein>
<dbReference type="Gene3D" id="2.170.270.10">
    <property type="entry name" value="SET domain"/>
    <property type="match status" value="1"/>
</dbReference>
<organism evidence="5">
    <name type="scientific">Culicoides sonorensis</name>
    <name type="common">Biting midge</name>
    <dbReference type="NCBI Taxonomy" id="179676"/>
    <lineage>
        <taxon>Eukaryota</taxon>
        <taxon>Metazoa</taxon>
        <taxon>Ecdysozoa</taxon>
        <taxon>Arthropoda</taxon>
        <taxon>Hexapoda</taxon>
        <taxon>Insecta</taxon>
        <taxon>Pterygota</taxon>
        <taxon>Neoptera</taxon>
        <taxon>Endopterygota</taxon>
        <taxon>Diptera</taxon>
        <taxon>Nematocera</taxon>
        <taxon>Chironomoidea</taxon>
        <taxon>Ceratopogonidae</taxon>
        <taxon>Ceratopogoninae</taxon>
        <taxon>Culicoides</taxon>
        <taxon>Monoculicoides</taxon>
    </lineage>
</organism>
<dbReference type="OMA" id="VAWFGEE"/>
<dbReference type="Pfam" id="PF00096">
    <property type="entry name" value="zf-C2H2"/>
    <property type="match status" value="4"/>
</dbReference>
<dbReference type="Gene3D" id="3.30.160.60">
    <property type="entry name" value="Classic Zinc Finger"/>
    <property type="match status" value="2"/>
</dbReference>
<evidence type="ECO:0000313" key="6">
    <source>
        <dbReference type="EMBL" id="SSX19339.1"/>
    </source>
</evidence>
<dbReference type="EMBL" id="UFQT01000067">
    <property type="protein sequence ID" value="SSX19339.1"/>
    <property type="molecule type" value="Genomic_DNA"/>
</dbReference>